<keyword evidence="4" id="KW-0479">Metal-binding</keyword>
<accession>A0A8H3UQY6</accession>
<dbReference type="EMBL" id="WNWQ01000224">
    <property type="protein sequence ID" value="KAE9973753.1"/>
    <property type="molecule type" value="Genomic_DNA"/>
</dbReference>
<evidence type="ECO:0000259" key="9">
    <source>
        <dbReference type="PROSITE" id="PS51405"/>
    </source>
</evidence>
<evidence type="ECO:0000256" key="4">
    <source>
        <dbReference type="ARBA" id="ARBA00022723"/>
    </source>
</evidence>
<dbReference type="PROSITE" id="PS51405">
    <property type="entry name" value="HEME_HALOPEROXIDASE"/>
    <property type="match status" value="1"/>
</dbReference>
<gene>
    <name evidence="10" type="ORF">BLS_003448</name>
    <name evidence="11" type="ORF">EG328_003156</name>
</gene>
<dbReference type="SUPFAM" id="SSF47571">
    <property type="entry name" value="Cloroperoxidase"/>
    <property type="match status" value="1"/>
</dbReference>
<dbReference type="PANTHER" id="PTHR33577:SF9">
    <property type="entry name" value="PEROXIDASE STCC"/>
    <property type="match status" value="1"/>
</dbReference>
<evidence type="ECO:0000256" key="1">
    <source>
        <dbReference type="ARBA" id="ARBA00001970"/>
    </source>
</evidence>
<evidence type="ECO:0000256" key="3">
    <source>
        <dbReference type="ARBA" id="ARBA00022617"/>
    </source>
</evidence>
<keyword evidence="5" id="KW-0560">Oxidoreductase</keyword>
<name>A0A8H3UQY6_VENIN</name>
<dbReference type="InterPro" id="IPR036851">
    <property type="entry name" value="Chloroperoxidase-like_sf"/>
</dbReference>
<evidence type="ECO:0000256" key="7">
    <source>
        <dbReference type="ARBA" id="ARBA00025795"/>
    </source>
</evidence>
<feature type="domain" description="Heme haloperoxidase family profile" evidence="9">
    <location>
        <begin position="1"/>
        <end position="172"/>
    </location>
</feature>
<comment type="cofactor">
    <cofactor evidence="1">
        <name>heme b</name>
        <dbReference type="ChEBI" id="CHEBI:60344"/>
    </cofactor>
</comment>
<dbReference type="EMBL" id="WNWS01000193">
    <property type="protein sequence ID" value="KAE9975497.1"/>
    <property type="molecule type" value="Genomic_DNA"/>
</dbReference>
<evidence type="ECO:0000313" key="11">
    <source>
        <dbReference type="EMBL" id="KAE9975497.1"/>
    </source>
</evidence>
<dbReference type="Pfam" id="PF01328">
    <property type="entry name" value="Peroxidase_2"/>
    <property type="match status" value="1"/>
</dbReference>
<evidence type="ECO:0000313" key="10">
    <source>
        <dbReference type="EMBL" id="KAE9973753.1"/>
    </source>
</evidence>
<proteinExistence type="inferred from homology"/>
<organism evidence="11 12">
    <name type="scientific">Venturia inaequalis</name>
    <name type="common">Apple scab fungus</name>
    <dbReference type="NCBI Taxonomy" id="5025"/>
    <lineage>
        <taxon>Eukaryota</taxon>
        <taxon>Fungi</taxon>
        <taxon>Dikarya</taxon>
        <taxon>Ascomycota</taxon>
        <taxon>Pezizomycotina</taxon>
        <taxon>Dothideomycetes</taxon>
        <taxon>Pleosporomycetidae</taxon>
        <taxon>Venturiales</taxon>
        <taxon>Venturiaceae</taxon>
        <taxon>Venturia</taxon>
    </lineage>
</organism>
<keyword evidence="6" id="KW-0408">Iron</keyword>
<keyword evidence="2" id="KW-0575">Peroxidase</keyword>
<evidence type="ECO:0000313" key="12">
    <source>
        <dbReference type="Proteomes" id="UP000447873"/>
    </source>
</evidence>
<dbReference type="GO" id="GO:0046872">
    <property type="term" value="F:metal ion binding"/>
    <property type="evidence" value="ECO:0007669"/>
    <property type="project" value="UniProtKB-KW"/>
</dbReference>
<evidence type="ECO:0000256" key="6">
    <source>
        <dbReference type="ARBA" id="ARBA00023004"/>
    </source>
</evidence>
<dbReference type="Gene3D" id="1.10.489.10">
    <property type="entry name" value="Chloroperoxidase-like"/>
    <property type="match status" value="1"/>
</dbReference>
<dbReference type="InterPro" id="IPR000028">
    <property type="entry name" value="Chloroperoxidase"/>
</dbReference>
<dbReference type="PANTHER" id="PTHR33577">
    <property type="entry name" value="STERIGMATOCYSTIN BIOSYNTHESIS PEROXIDASE STCC-RELATED"/>
    <property type="match status" value="1"/>
</dbReference>
<dbReference type="AlphaFoldDB" id="A0A8H3UQY6"/>
<sequence length="405" mass="40541">MEALNFAPDFASAISTGMLSKLNLPLDTTLFDLDQLNAHSITEHDASITRLDKNQGNNIVVNPPLVFRFLEDSSLPWLNTSSVARTRNRRTRESRAAGNPALDQGGLAAAQGEAALVLLTMSDEIGTVTAANADALKCPKARVQRWLLDERFPVVDGFKKPRRQVAASENAALVERLTFWEGQAQNGGRVGGEDRGDGGMGVGVSGMGDGGHGGLDSGRGGGGFYGGNNGGFNGGNNGGFNGGNNGGRPGGFSGGNNGGREGGFSGGNNGGREGGFNGGNNGGRPGGFDGQREGGFNGGSNGGREGGFNGGSNGGREGGFNGGFNGGREGGLNGGFNGGREGGLNGGFNGGREGGLNGGFNGGREGGFNGGSQGGPNGGYNGGYNGGGNGRGYNVADNIIKGLTP</sequence>
<comment type="caution">
    <text evidence="11">The sequence shown here is derived from an EMBL/GenBank/DDBJ whole genome shotgun (WGS) entry which is preliminary data.</text>
</comment>
<protein>
    <recommendedName>
        <fullName evidence="9">Heme haloperoxidase family profile domain-containing protein</fullName>
    </recommendedName>
</protein>
<keyword evidence="3" id="KW-0349">Heme</keyword>
<reference evidence="11 12" key="1">
    <citation type="submission" date="2018-12" db="EMBL/GenBank/DDBJ databases">
        <title>Venturia inaequalis Genome Resource.</title>
        <authorList>
            <person name="Lichtner F.J."/>
        </authorList>
    </citation>
    <scope>NUCLEOTIDE SEQUENCE [LARGE SCALE GENOMIC DNA]</scope>
    <source>
        <strain evidence="11 12">120213</strain>
        <strain evidence="10">Bline_iso_100314</strain>
    </source>
</reference>
<comment type="similarity">
    <text evidence="7">Belongs to the chloroperoxidase family.</text>
</comment>
<feature type="region of interest" description="Disordered" evidence="8">
    <location>
        <begin position="240"/>
        <end position="326"/>
    </location>
</feature>
<evidence type="ECO:0000256" key="5">
    <source>
        <dbReference type="ARBA" id="ARBA00023002"/>
    </source>
</evidence>
<dbReference type="Proteomes" id="UP000433883">
    <property type="component" value="Unassembled WGS sequence"/>
</dbReference>
<evidence type="ECO:0000256" key="2">
    <source>
        <dbReference type="ARBA" id="ARBA00022559"/>
    </source>
</evidence>
<dbReference type="GO" id="GO:0004601">
    <property type="term" value="F:peroxidase activity"/>
    <property type="evidence" value="ECO:0007669"/>
    <property type="project" value="UniProtKB-KW"/>
</dbReference>
<evidence type="ECO:0000256" key="8">
    <source>
        <dbReference type="SAM" id="MobiDB-lite"/>
    </source>
</evidence>
<dbReference type="Proteomes" id="UP000447873">
    <property type="component" value="Unassembled WGS sequence"/>
</dbReference>
<feature type="region of interest" description="Disordered" evidence="8">
    <location>
        <begin position="355"/>
        <end position="384"/>
    </location>
</feature>